<dbReference type="EMBL" id="BIFH01000015">
    <property type="protein sequence ID" value="GCD93966.1"/>
    <property type="molecule type" value="Genomic_DNA"/>
</dbReference>
<dbReference type="SUPFAM" id="SSF55874">
    <property type="entry name" value="ATPase domain of HSP90 chaperone/DNA topoisomerase II/histidine kinase"/>
    <property type="match status" value="1"/>
</dbReference>
<accession>A0A401YH65</accession>
<keyword evidence="9" id="KW-0812">Transmembrane</keyword>
<dbReference type="AlphaFoldDB" id="A0A401YH65"/>
<evidence type="ECO:0000256" key="8">
    <source>
        <dbReference type="ARBA" id="ARBA00023012"/>
    </source>
</evidence>
<keyword evidence="7" id="KW-0067">ATP-binding</keyword>
<feature type="transmembrane region" description="Helical" evidence="9">
    <location>
        <begin position="52"/>
        <end position="81"/>
    </location>
</feature>
<feature type="transmembrane region" description="Helical" evidence="9">
    <location>
        <begin position="132"/>
        <end position="154"/>
    </location>
</feature>
<evidence type="ECO:0000256" key="9">
    <source>
        <dbReference type="SAM" id="Phobius"/>
    </source>
</evidence>
<dbReference type="InterPro" id="IPR003594">
    <property type="entry name" value="HATPase_dom"/>
</dbReference>
<keyword evidence="9" id="KW-0472">Membrane</keyword>
<dbReference type="Gene3D" id="3.30.565.10">
    <property type="entry name" value="Histidine kinase-like ATPase, C-terminal domain"/>
    <property type="match status" value="1"/>
</dbReference>
<comment type="catalytic activity">
    <reaction evidence="1">
        <text>ATP + protein L-histidine = ADP + protein N-phospho-L-histidine.</text>
        <dbReference type="EC" id="2.7.13.3"/>
    </reaction>
</comment>
<dbReference type="GO" id="GO:0000155">
    <property type="term" value="F:phosphorelay sensor kinase activity"/>
    <property type="evidence" value="ECO:0007669"/>
    <property type="project" value="InterPro"/>
</dbReference>
<dbReference type="CDD" id="cd16917">
    <property type="entry name" value="HATPase_UhpB-NarQ-NarX-like"/>
    <property type="match status" value="1"/>
</dbReference>
<evidence type="ECO:0000313" key="14">
    <source>
        <dbReference type="Proteomes" id="UP000286931"/>
    </source>
</evidence>
<feature type="transmembrane region" description="Helical" evidence="9">
    <location>
        <begin position="192"/>
        <end position="216"/>
    </location>
</feature>
<evidence type="ECO:0000259" key="12">
    <source>
        <dbReference type="Pfam" id="PF13796"/>
    </source>
</evidence>
<evidence type="ECO:0000259" key="10">
    <source>
        <dbReference type="Pfam" id="PF02518"/>
    </source>
</evidence>
<evidence type="ECO:0000259" key="11">
    <source>
        <dbReference type="Pfam" id="PF07730"/>
    </source>
</evidence>
<feature type="domain" description="Signal transduction histidine kinase subgroup 3 dimerisation and phosphoacceptor" evidence="11">
    <location>
        <begin position="259"/>
        <end position="325"/>
    </location>
</feature>
<name>A0A401YH65_9ACTN</name>
<dbReference type="GO" id="GO:0016020">
    <property type="term" value="C:membrane"/>
    <property type="evidence" value="ECO:0007669"/>
    <property type="project" value="InterPro"/>
</dbReference>
<dbReference type="PANTHER" id="PTHR24421:SF10">
    <property type="entry name" value="NITRATE_NITRITE SENSOR PROTEIN NARQ"/>
    <property type="match status" value="1"/>
</dbReference>
<evidence type="ECO:0000256" key="3">
    <source>
        <dbReference type="ARBA" id="ARBA00022553"/>
    </source>
</evidence>
<dbReference type="EC" id="2.7.13.3" evidence="2"/>
<dbReference type="PANTHER" id="PTHR24421">
    <property type="entry name" value="NITRATE/NITRITE SENSOR PROTEIN NARX-RELATED"/>
    <property type="match status" value="1"/>
</dbReference>
<dbReference type="InterPro" id="IPR050482">
    <property type="entry name" value="Sensor_HK_TwoCompSys"/>
</dbReference>
<evidence type="ECO:0000256" key="1">
    <source>
        <dbReference type="ARBA" id="ARBA00000085"/>
    </source>
</evidence>
<dbReference type="InterPro" id="IPR036890">
    <property type="entry name" value="HATPase_C_sf"/>
</dbReference>
<dbReference type="Proteomes" id="UP000286931">
    <property type="component" value="Unassembled WGS sequence"/>
</dbReference>
<proteinExistence type="predicted"/>
<evidence type="ECO:0000256" key="2">
    <source>
        <dbReference type="ARBA" id="ARBA00012438"/>
    </source>
</evidence>
<protein>
    <recommendedName>
        <fullName evidence="2">histidine kinase</fullName>
        <ecNumber evidence="2">2.7.13.3</ecNumber>
    </recommendedName>
</protein>
<dbReference type="Pfam" id="PF07730">
    <property type="entry name" value="HisKA_3"/>
    <property type="match status" value="1"/>
</dbReference>
<dbReference type="Gene3D" id="1.20.5.1930">
    <property type="match status" value="1"/>
</dbReference>
<dbReference type="InterPro" id="IPR025828">
    <property type="entry name" value="Put_sensor_dom"/>
</dbReference>
<gene>
    <name evidence="13" type="ORF">EHYA_01622</name>
</gene>
<keyword evidence="9" id="KW-1133">Transmembrane helix</keyword>
<dbReference type="Pfam" id="PF02518">
    <property type="entry name" value="HATPase_c"/>
    <property type="match status" value="1"/>
</dbReference>
<feature type="domain" description="Putative sensor" evidence="12">
    <location>
        <begin position="40"/>
        <end position="231"/>
    </location>
</feature>
<evidence type="ECO:0000256" key="6">
    <source>
        <dbReference type="ARBA" id="ARBA00022777"/>
    </source>
</evidence>
<comment type="caution">
    <text evidence="13">The sequence shown here is derived from an EMBL/GenBank/DDBJ whole genome shotgun (WGS) entry which is preliminary data.</text>
</comment>
<dbReference type="GO" id="GO:0046983">
    <property type="term" value="F:protein dimerization activity"/>
    <property type="evidence" value="ECO:0007669"/>
    <property type="project" value="InterPro"/>
</dbReference>
<evidence type="ECO:0000256" key="7">
    <source>
        <dbReference type="ARBA" id="ARBA00022840"/>
    </source>
</evidence>
<keyword evidence="3" id="KW-0597">Phosphoprotein</keyword>
<keyword evidence="6 13" id="KW-0418">Kinase</keyword>
<dbReference type="GO" id="GO:0005524">
    <property type="term" value="F:ATP binding"/>
    <property type="evidence" value="ECO:0007669"/>
    <property type="project" value="UniProtKB-KW"/>
</dbReference>
<evidence type="ECO:0000256" key="4">
    <source>
        <dbReference type="ARBA" id="ARBA00022679"/>
    </source>
</evidence>
<keyword evidence="8" id="KW-0902">Two-component regulatory system</keyword>
<dbReference type="Pfam" id="PF13796">
    <property type="entry name" value="Sensor"/>
    <property type="match status" value="1"/>
</dbReference>
<keyword evidence="5" id="KW-0547">Nucleotide-binding</keyword>
<keyword evidence="14" id="KW-1185">Reference proteome</keyword>
<dbReference type="InterPro" id="IPR011712">
    <property type="entry name" value="Sig_transdc_His_kin_sub3_dim/P"/>
</dbReference>
<keyword evidence="4" id="KW-0808">Transferase</keyword>
<organism evidence="13 14">
    <name type="scientific">Embleya hyalina</name>
    <dbReference type="NCBI Taxonomy" id="516124"/>
    <lineage>
        <taxon>Bacteria</taxon>
        <taxon>Bacillati</taxon>
        <taxon>Actinomycetota</taxon>
        <taxon>Actinomycetes</taxon>
        <taxon>Kitasatosporales</taxon>
        <taxon>Streptomycetaceae</taxon>
        <taxon>Embleya</taxon>
    </lineage>
</organism>
<evidence type="ECO:0000313" key="13">
    <source>
        <dbReference type="EMBL" id="GCD93966.1"/>
    </source>
</evidence>
<evidence type="ECO:0000256" key="5">
    <source>
        <dbReference type="ARBA" id="ARBA00022741"/>
    </source>
</evidence>
<feature type="domain" description="Histidine kinase/HSP90-like ATPase" evidence="10">
    <location>
        <begin position="366"/>
        <end position="446"/>
    </location>
</feature>
<sequence>MSMPSPVTAYDGSTGDAPVRTRPGILRAPFTVRTWTDTIHLVLNLPVGIVGFTYAVVFIALGIGLTPLFLIGLPLIALTLLGSRAFGRMERARASALLDEHVRAPAPLQRRPGWTGWIRSGLTDRTGWRACLYLFLQLPWGVFTFVVTTVSWAASLSAITYPLTQPLYRRADMPGAMISGDGPNEPGVDHYLAGPGLVSLTVAAGVVLLFATPWLVRGMANVDRVMVRGLLGPAFLSEQVRDLTVSRGAAVDTAASDLRRIERDLHDGAQARLVALAMDLGMAKENLNASQDTETARMVSSAHDEVKLALQELRDLARGIHPAVLTDRGLDAALSSIAARCTVPVRVEVDLPERPPAPIESVAYFCASELLTNVSKHARATHAWVTVGHENGRMYLIVADDGAGGAATGKGSGLAGLTERVRGVDGTLNVDSPEGGPTRITVWLPL</sequence>
<reference evidence="13 14" key="1">
    <citation type="submission" date="2018-12" db="EMBL/GenBank/DDBJ databases">
        <title>Draft genome sequence of Embleya hyalina NBRC 13850T.</title>
        <authorList>
            <person name="Komaki H."/>
            <person name="Hosoyama A."/>
            <person name="Kimura A."/>
            <person name="Ichikawa N."/>
            <person name="Tamura T."/>
        </authorList>
    </citation>
    <scope>NUCLEOTIDE SEQUENCE [LARGE SCALE GENOMIC DNA]</scope>
    <source>
        <strain evidence="13 14">NBRC 13850</strain>
    </source>
</reference>